<name>X1P2S7_9ZZZZ</name>
<dbReference type="AlphaFoldDB" id="X1P2S7"/>
<organism evidence="1">
    <name type="scientific">marine sediment metagenome</name>
    <dbReference type="NCBI Taxonomy" id="412755"/>
    <lineage>
        <taxon>unclassified sequences</taxon>
        <taxon>metagenomes</taxon>
        <taxon>ecological metagenomes</taxon>
    </lineage>
</organism>
<accession>X1P2S7</accession>
<gene>
    <name evidence="1" type="ORF">S06H3_52604</name>
</gene>
<dbReference type="EMBL" id="BARV01033469">
    <property type="protein sequence ID" value="GAI50607.1"/>
    <property type="molecule type" value="Genomic_DNA"/>
</dbReference>
<reference evidence="1" key="1">
    <citation type="journal article" date="2014" name="Front. Microbiol.">
        <title>High frequency of phylogenetically diverse reductive dehalogenase-homologous genes in deep subseafloor sedimentary metagenomes.</title>
        <authorList>
            <person name="Kawai M."/>
            <person name="Futagami T."/>
            <person name="Toyoda A."/>
            <person name="Takaki Y."/>
            <person name="Nishi S."/>
            <person name="Hori S."/>
            <person name="Arai W."/>
            <person name="Tsubouchi T."/>
            <person name="Morono Y."/>
            <person name="Uchiyama I."/>
            <person name="Ito T."/>
            <person name="Fujiyama A."/>
            <person name="Inagaki F."/>
            <person name="Takami H."/>
        </authorList>
    </citation>
    <scope>NUCLEOTIDE SEQUENCE</scope>
    <source>
        <strain evidence="1">Expedition CK06-06</strain>
    </source>
</reference>
<protein>
    <submittedName>
        <fullName evidence="1">Uncharacterized protein</fullName>
    </submittedName>
</protein>
<evidence type="ECO:0000313" key="1">
    <source>
        <dbReference type="EMBL" id="GAI50607.1"/>
    </source>
</evidence>
<sequence length="118" mass="12590">MPGLPQDGGKRLQHRVVELDIADGVTPILEANPARLRCLIFNANTIGTGSIVAIGSRVDFDGGALDATNGWLLLDGIDQTVDKPSEFANVVELFTKDTVYGLTDTDATPIKILEELLA</sequence>
<comment type="caution">
    <text evidence="1">The sequence shown here is derived from an EMBL/GenBank/DDBJ whole genome shotgun (WGS) entry which is preliminary data.</text>
</comment>
<proteinExistence type="predicted"/>